<dbReference type="PANTHER" id="PTHR47706">
    <property type="entry name" value="NMRA-LIKE FAMILY PROTEIN"/>
    <property type="match status" value="1"/>
</dbReference>
<dbReference type="InterPro" id="IPR008030">
    <property type="entry name" value="NmrA-like"/>
</dbReference>
<protein>
    <submittedName>
        <fullName evidence="4">NmrA family protein</fullName>
    </submittedName>
</protein>
<proteinExistence type="predicted"/>
<reference evidence="4 5" key="1">
    <citation type="submission" date="2018-03" db="EMBL/GenBank/DDBJ databases">
        <title>The draft genome of Sphingosinicella sp. GL-C-18.</title>
        <authorList>
            <person name="Liu L."/>
            <person name="Li L."/>
            <person name="Liang L."/>
            <person name="Zhang X."/>
            <person name="Wang T."/>
        </authorList>
    </citation>
    <scope>NUCLEOTIDE SEQUENCE [LARGE SCALE GENOMIC DNA]</scope>
    <source>
        <strain evidence="4 5">GL-C-18</strain>
    </source>
</reference>
<organism evidence="4 5">
    <name type="scientific">Allosphingosinicella deserti</name>
    <dbReference type="NCBI Taxonomy" id="2116704"/>
    <lineage>
        <taxon>Bacteria</taxon>
        <taxon>Pseudomonadati</taxon>
        <taxon>Pseudomonadota</taxon>
        <taxon>Alphaproteobacteria</taxon>
        <taxon>Sphingomonadales</taxon>
        <taxon>Sphingomonadaceae</taxon>
        <taxon>Allosphingosinicella</taxon>
    </lineage>
</organism>
<gene>
    <name evidence="4" type="ORF">C7I55_24835</name>
</gene>
<dbReference type="OrthoDB" id="319724at2"/>
<keyword evidence="5" id="KW-1185">Reference proteome</keyword>
<dbReference type="PANTHER" id="PTHR47706:SF1">
    <property type="entry name" value="CIPA-LIKE, PUTATIVE (AFU_ORTHOLOGUE AFUA_1G12460)-RELATED"/>
    <property type="match status" value="1"/>
</dbReference>
<dbReference type="InterPro" id="IPR051609">
    <property type="entry name" value="NmrA/Isoflavone_reductase-like"/>
</dbReference>
<feature type="domain" description="NmrA-like" evidence="3">
    <location>
        <begin position="12"/>
        <end position="233"/>
    </location>
</feature>
<dbReference type="Pfam" id="PF05368">
    <property type="entry name" value="NmrA"/>
    <property type="match status" value="1"/>
</dbReference>
<evidence type="ECO:0000313" key="4">
    <source>
        <dbReference type="EMBL" id="PSJ36624.1"/>
    </source>
</evidence>
<dbReference type="InterPro" id="IPR036291">
    <property type="entry name" value="NAD(P)-bd_dom_sf"/>
</dbReference>
<keyword evidence="2" id="KW-0560">Oxidoreductase</keyword>
<dbReference type="RefSeq" id="WP_106515756.1">
    <property type="nucleotide sequence ID" value="NZ_PXYI01000012.1"/>
</dbReference>
<dbReference type="SUPFAM" id="SSF51735">
    <property type="entry name" value="NAD(P)-binding Rossmann-fold domains"/>
    <property type="match status" value="1"/>
</dbReference>
<comment type="caution">
    <text evidence="4">The sequence shown here is derived from an EMBL/GenBank/DDBJ whole genome shotgun (WGS) entry which is preliminary data.</text>
</comment>
<evidence type="ECO:0000256" key="1">
    <source>
        <dbReference type="ARBA" id="ARBA00022857"/>
    </source>
</evidence>
<dbReference type="Gene3D" id="3.40.50.720">
    <property type="entry name" value="NAD(P)-binding Rossmann-like Domain"/>
    <property type="match status" value="1"/>
</dbReference>
<dbReference type="EMBL" id="PXYI01000012">
    <property type="protein sequence ID" value="PSJ36624.1"/>
    <property type="molecule type" value="Genomic_DNA"/>
</dbReference>
<dbReference type="AlphaFoldDB" id="A0A2P7QFB0"/>
<name>A0A2P7QFB0_9SPHN</name>
<dbReference type="Proteomes" id="UP000241167">
    <property type="component" value="Unassembled WGS sequence"/>
</dbReference>
<evidence type="ECO:0000313" key="5">
    <source>
        <dbReference type="Proteomes" id="UP000241167"/>
    </source>
</evidence>
<evidence type="ECO:0000256" key="2">
    <source>
        <dbReference type="ARBA" id="ARBA00023002"/>
    </source>
</evidence>
<evidence type="ECO:0000259" key="3">
    <source>
        <dbReference type="Pfam" id="PF05368"/>
    </source>
</evidence>
<keyword evidence="1" id="KW-0521">NADP</keyword>
<sequence length="307" mass="32056">MSVTHETAAPTRIALAGGTGDLGLRIAHALAARGAEVVALARAGTDTAALAATGATVEVVDFGDSGALQGALGGAACLVSALNGLEGTILDLQGRLLDAAVAAGVPRFIPSDYSLDFTRTKPGRNRNLDVRRRFMARVDAAPIRATSILNGAFADLLAGQAPIVLRGPRMVLHWGSPDQALDFTTKDDVAAFTAATAMDDSAPRILRIAGDEVTPRDLAATMERLTGRRFRLVRPGGAVVLGAMIGIARRIAPQPGAVFPAWQGMQYLRDMMDGSGKLGPLDNDRYPGIRWTKAEQVLREAIGPSGA</sequence>
<dbReference type="GO" id="GO:0016491">
    <property type="term" value="F:oxidoreductase activity"/>
    <property type="evidence" value="ECO:0007669"/>
    <property type="project" value="UniProtKB-KW"/>
</dbReference>
<accession>A0A2P7QFB0</accession>